<gene>
    <name evidence="2" type="ORF">KIW84_062578</name>
</gene>
<dbReference type="EMBL" id="JAMSHJ010000006">
    <property type="protein sequence ID" value="KAI5396414.1"/>
    <property type="molecule type" value="Genomic_DNA"/>
</dbReference>
<organism evidence="2 3">
    <name type="scientific">Pisum sativum</name>
    <name type="common">Garden pea</name>
    <name type="synonym">Lathyrus oleraceus</name>
    <dbReference type="NCBI Taxonomy" id="3888"/>
    <lineage>
        <taxon>Eukaryota</taxon>
        <taxon>Viridiplantae</taxon>
        <taxon>Streptophyta</taxon>
        <taxon>Embryophyta</taxon>
        <taxon>Tracheophyta</taxon>
        <taxon>Spermatophyta</taxon>
        <taxon>Magnoliopsida</taxon>
        <taxon>eudicotyledons</taxon>
        <taxon>Gunneridae</taxon>
        <taxon>Pentapetalae</taxon>
        <taxon>rosids</taxon>
        <taxon>fabids</taxon>
        <taxon>Fabales</taxon>
        <taxon>Fabaceae</taxon>
        <taxon>Papilionoideae</taxon>
        <taxon>50 kb inversion clade</taxon>
        <taxon>NPAAA clade</taxon>
        <taxon>Hologalegina</taxon>
        <taxon>IRL clade</taxon>
        <taxon>Fabeae</taxon>
        <taxon>Lathyrus</taxon>
    </lineage>
</organism>
<feature type="domain" description="DUF7745" evidence="1">
    <location>
        <begin position="27"/>
        <end position="193"/>
    </location>
</feature>
<protein>
    <recommendedName>
        <fullName evidence="1">DUF7745 domain-containing protein</fullName>
    </recommendedName>
</protein>
<accession>A0A9D5A5R4</accession>
<evidence type="ECO:0000313" key="2">
    <source>
        <dbReference type="EMBL" id="KAI5396414.1"/>
    </source>
</evidence>
<dbReference type="Gramene" id="Psat06G0257800-T1">
    <property type="protein sequence ID" value="KAI5396414.1"/>
    <property type="gene ID" value="KIW84_062578"/>
</dbReference>
<dbReference type="AlphaFoldDB" id="A0A9D5A5R4"/>
<dbReference type="PANTHER" id="PTHR48154:SF1">
    <property type="entry name" value="PROTEIN, PUTATIVE-RELATED"/>
    <property type="match status" value="1"/>
</dbReference>
<name>A0A9D5A5R4_PEA</name>
<dbReference type="Pfam" id="PF24924">
    <property type="entry name" value="DUF7745"/>
    <property type="match status" value="1"/>
</dbReference>
<dbReference type="PANTHER" id="PTHR48154">
    <property type="entry name" value="PROTEIN, PUTATIVE-RELATED"/>
    <property type="match status" value="1"/>
</dbReference>
<comment type="caution">
    <text evidence="2">The sequence shown here is derived from an EMBL/GenBank/DDBJ whole genome shotgun (WGS) entry which is preliminary data.</text>
</comment>
<dbReference type="Proteomes" id="UP001058974">
    <property type="component" value="Chromosome 6"/>
</dbReference>
<proteinExistence type="predicted"/>
<keyword evidence="3" id="KW-1185">Reference proteome</keyword>
<evidence type="ECO:0000259" key="1">
    <source>
        <dbReference type="Pfam" id="PF24924"/>
    </source>
</evidence>
<reference evidence="2 3" key="1">
    <citation type="journal article" date="2022" name="Nat. Genet.">
        <title>Improved pea reference genome and pan-genome highlight genomic features and evolutionary characteristics.</title>
        <authorList>
            <person name="Yang T."/>
            <person name="Liu R."/>
            <person name="Luo Y."/>
            <person name="Hu S."/>
            <person name="Wang D."/>
            <person name="Wang C."/>
            <person name="Pandey M.K."/>
            <person name="Ge S."/>
            <person name="Xu Q."/>
            <person name="Li N."/>
            <person name="Li G."/>
            <person name="Huang Y."/>
            <person name="Saxena R.K."/>
            <person name="Ji Y."/>
            <person name="Li M."/>
            <person name="Yan X."/>
            <person name="He Y."/>
            <person name="Liu Y."/>
            <person name="Wang X."/>
            <person name="Xiang C."/>
            <person name="Varshney R.K."/>
            <person name="Ding H."/>
            <person name="Gao S."/>
            <person name="Zong X."/>
        </authorList>
    </citation>
    <scope>NUCLEOTIDE SEQUENCE [LARGE SCALE GENOMIC DNA]</scope>
    <source>
        <strain evidence="2 3">cv. Zhongwan 6</strain>
    </source>
</reference>
<sequence length="326" mass="36811">MADTLTMDIGRRNTRKYSFRCPDLMELRKLAYFVDDPKGFRDHFGRLLSMLSTNVEDGLLCTLVQFYDPVYRCFTFPNYQLLPTVEEYAYVLSILVFDRVPFSGMEGILESQVIDEAIHLRKSDIDGNLIVKGGIRGLTSTFLLEKSFSFANANSIVAFETILVLLIYGLVLFPNIDNFVDVNAMRIFLIRNPFISHLPLSPIFQENNGCLRWSQRLMSLTNGDITWYSSVYDDVGIIDSCGELSNVPLLGTQGGINYNPDLARHQLGFAMKDKPNNTLLEGLIFQEGNGTQGLKARIVHAWHNIHRKGKGELGLKNCVALESYTS</sequence>
<evidence type="ECO:0000313" key="3">
    <source>
        <dbReference type="Proteomes" id="UP001058974"/>
    </source>
</evidence>
<dbReference type="InterPro" id="IPR056647">
    <property type="entry name" value="DUF7745"/>
</dbReference>